<comment type="subcellular location">
    <subcellularLocation>
        <location evidence="1">Nucleus</location>
    </subcellularLocation>
</comment>
<reference evidence="4 5" key="1">
    <citation type="submission" date="2018-07" db="EMBL/GenBank/DDBJ databases">
        <title>Section-level genome sequencing of Aspergillus section Nigri to investigate inter- and intra-species variation.</title>
        <authorList>
            <consortium name="DOE Joint Genome Institute"/>
            <person name="Vesth T.C."/>
            <person name="Nybo J.L."/>
            <person name="Theobald S."/>
            <person name="Frisvad J.C."/>
            <person name="Larsen T.O."/>
            <person name="Nielsen K.F."/>
            <person name="Hoof J.B."/>
            <person name="Brandl J."/>
            <person name="Salamov A."/>
            <person name="Riley R."/>
            <person name="Gladden J.M."/>
            <person name="Phatale P."/>
            <person name="Nielsen M.T."/>
            <person name="Lyhne E.K."/>
            <person name="Kogle M.E."/>
            <person name="Strasser K."/>
            <person name="McDonnell E."/>
            <person name="Barry K."/>
            <person name="Clum A."/>
            <person name="Chen C."/>
            <person name="Nolan M."/>
            <person name="Sandor L."/>
            <person name="Kuo A."/>
            <person name="Lipzen A."/>
            <person name="Hainaut M."/>
            <person name="Drula E."/>
            <person name="Tsang A."/>
            <person name="Magnuson J.K."/>
            <person name="Henrissat B."/>
            <person name="Wiebenga A."/>
            <person name="Simmons B.A."/>
            <person name="Makela M.R."/>
            <person name="De vries R.P."/>
            <person name="Grigoriev I.V."/>
            <person name="Mortensen U.H."/>
            <person name="Baker S.E."/>
            <person name="Andersen M.R."/>
        </authorList>
    </citation>
    <scope>NUCLEOTIDE SEQUENCE [LARGE SCALE GENOMIC DNA]</scope>
    <source>
        <strain evidence="4 5">ATCC 13496</strain>
    </source>
</reference>
<accession>A0A370CG53</accession>
<dbReference type="GO" id="GO:0045944">
    <property type="term" value="P:positive regulation of transcription by RNA polymerase II"/>
    <property type="evidence" value="ECO:0007669"/>
    <property type="project" value="TreeGrafter"/>
</dbReference>
<dbReference type="EMBL" id="KZ851899">
    <property type="protein sequence ID" value="RDH25480.1"/>
    <property type="molecule type" value="Genomic_DNA"/>
</dbReference>
<dbReference type="GO" id="GO:0000976">
    <property type="term" value="F:transcription cis-regulatory region binding"/>
    <property type="evidence" value="ECO:0007669"/>
    <property type="project" value="TreeGrafter"/>
</dbReference>
<keyword evidence="2" id="KW-0539">Nucleus</keyword>
<evidence type="ECO:0000256" key="2">
    <source>
        <dbReference type="ARBA" id="ARBA00023242"/>
    </source>
</evidence>
<evidence type="ECO:0000256" key="3">
    <source>
        <dbReference type="SAM" id="MobiDB-lite"/>
    </source>
</evidence>
<feature type="region of interest" description="Disordered" evidence="3">
    <location>
        <begin position="1"/>
        <end position="23"/>
    </location>
</feature>
<dbReference type="GO" id="GO:0005634">
    <property type="term" value="C:nucleus"/>
    <property type="evidence" value="ECO:0007669"/>
    <property type="project" value="UniProtKB-SubCell"/>
</dbReference>
<dbReference type="InterPro" id="IPR021858">
    <property type="entry name" value="Fun_TF"/>
</dbReference>
<dbReference type="VEuPathDB" id="FungiDB:M747DRAFT_311311"/>
<gene>
    <name evidence="4" type="ORF">M747DRAFT_311311</name>
</gene>
<evidence type="ECO:0000313" key="4">
    <source>
        <dbReference type="EMBL" id="RDH25480.1"/>
    </source>
</evidence>
<dbReference type="Pfam" id="PF11951">
    <property type="entry name" value="Fungal_trans_2"/>
    <property type="match status" value="1"/>
</dbReference>
<name>A0A370CG53_ASPNG</name>
<dbReference type="GO" id="GO:0003700">
    <property type="term" value="F:DNA-binding transcription factor activity"/>
    <property type="evidence" value="ECO:0007669"/>
    <property type="project" value="TreeGrafter"/>
</dbReference>
<dbReference type="Proteomes" id="UP000253845">
    <property type="component" value="Unassembled WGS sequence"/>
</dbReference>
<evidence type="ECO:0000313" key="5">
    <source>
        <dbReference type="Proteomes" id="UP000253845"/>
    </source>
</evidence>
<dbReference type="PANTHER" id="PTHR37534:SF2">
    <property type="entry name" value="N-ACETYLTRANSFERASE DOMAIN-CONTAINING PROTEIN"/>
    <property type="match status" value="1"/>
</dbReference>
<sequence>MSVLSLPDSTRDNDSLIGNSPHPAEPSIWTDRAVQEACLMRYFVEELAPWFDSCDAGKHFALVMPDRAAQCPALLYAVYSAAARHLGRWQSTGTRPVAFAGRRLPNLGDGMALDYQSLCISHLVSADDAEIHNVDLLAASVILRFYEEFDVGSDGKTHLRGTQVFLNAQGHAALCCGGLQLAAFWVGIRQEFHKAFLEQRVAKLDLSCCEASVYRQLDSADDPTWANRVVLHCVDVLRYCYGEEGQTRGRYEELCAYNQQWQALTPPTFDPLYCRPPNTVKGEIFPVLWYLDDCIGKTRLLRREDQSMLTKLTVTGIQHCHLARLLLTVFDPTVPRLGPGRKAAVARREAEVKHHVFSLCGIAISNKTAPALVAACMGVSMCMLSFLPYGKNILADPVVSGGDRMTDRREQEALFDILLKTEQIHGLSTTHAQTSLRAAWEWDATISQNHNVPLPKLTIAGCGNGDASVGVALHGGEDAPFGGAVVVGYMSITELIGC</sequence>
<organism evidence="4 5">
    <name type="scientific">Aspergillus niger ATCC 13496</name>
    <dbReference type="NCBI Taxonomy" id="1353008"/>
    <lineage>
        <taxon>Eukaryota</taxon>
        <taxon>Fungi</taxon>
        <taxon>Dikarya</taxon>
        <taxon>Ascomycota</taxon>
        <taxon>Pezizomycotina</taxon>
        <taxon>Eurotiomycetes</taxon>
        <taxon>Eurotiomycetidae</taxon>
        <taxon>Eurotiales</taxon>
        <taxon>Aspergillaceae</taxon>
        <taxon>Aspergillus</taxon>
        <taxon>Aspergillus subgen. Circumdati</taxon>
    </lineage>
</organism>
<dbReference type="AlphaFoldDB" id="A0A370CG53"/>
<protein>
    <submittedName>
        <fullName evidence="4">Uncharacterized protein</fullName>
    </submittedName>
</protein>
<proteinExistence type="predicted"/>
<dbReference type="PANTHER" id="PTHR37534">
    <property type="entry name" value="TRANSCRIPTIONAL ACTIVATOR PROTEIN UGA3"/>
    <property type="match status" value="1"/>
</dbReference>
<evidence type="ECO:0000256" key="1">
    <source>
        <dbReference type="ARBA" id="ARBA00004123"/>
    </source>
</evidence>